<evidence type="ECO:0000313" key="3">
    <source>
        <dbReference type="Proteomes" id="UP001153069"/>
    </source>
</evidence>
<dbReference type="Proteomes" id="UP001153069">
    <property type="component" value="Unassembled WGS sequence"/>
</dbReference>
<keyword evidence="3" id="KW-1185">Reference proteome</keyword>
<keyword evidence="1" id="KW-0472">Membrane</keyword>
<evidence type="ECO:0000256" key="1">
    <source>
        <dbReference type="SAM" id="Phobius"/>
    </source>
</evidence>
<feature type="transmembrane region" description="Helical" evidence="1">
    <location>
        <begin position="120"/>
        <end position="137"/>
    </location>
</feature>
<feature type="transmembrane region" description="Helical" evidence="1">
    <location>
        <begin position="54"/>
        <end position="76"/>
    </location>
</feature>
<name>A0A9N8DSI7_9STRA</name>
<organism evidence="2 3">
    <name type="scientific">Seminavis robusta</name>
    <dbReference type="NCBI Taxonomy" id="568900"/>
    <lineage>
        <taxon>Eukaryota</taxon>
        <taxon>Sar</taxon>
        <taxon>Stramenopiles</taxon>
        <taxon>Ochrophyta</taxon>
        <taxon>Bacillariophyta</taxon>
        <taxon>Bacillariophyceae</taxon>
        <taxon>Bacillariophycidae</taxon>
        <taxon>Naviculales</taxon>
        <taxon>Naviculaceae</taxon>
        <taxon>Seminavis</taxon>
    </lineage>
</organism>
<gene>
    <name evidence="2" type="ORF">SEMRO_324_G117570.1</name>
</gene>
<proteinExistence type="predicted"/>
<keyword evidence="1" id="KW-1133">Transmembrane helix</keyword>
<dbReference type="EMBL" id="CAICTM010000323">
    <property type="protein sequence ID" value="CAB9507892.1"/>
    <property type="molecule type" value="Genomic_DNA"/>
</dbReference>
<accession>A0A9N8DSI7</accession>
<protein>
    <submittedName>
        <fullName evidence="2">Uncharacterized protein</fullName>
    </submittedName>
</protein>
<sequence>MSQHAFVSMAIAPFRLVCHHLRLSGSGFCNVNEDSGMPRYISQGLRLATWFDSLVLSVAAQAVLLGLTLLGFALVLALESLFTVPFIFLQVFVTAVAAYFYMRTPATKRMRISKAPSSRLTFALAILVLSLTSAEALCSKGGSDILGACGETILGTVGSEEVTLADVAEQGGCQEEIGSFAWFYCTEKALQDIPLDLNPISTCLGGLWSVGHTTPKMRGLSGAVGESCSSHSDCCGYCKSSGQCANKKEDESLCNDGEECTSCYCLSAVPINGFRGICGSGGGQCGFGGSGGPGTGPTPTPCGGGCSSLGGCSSGCRCSITAGQVTGICV</sequence>
<keyword evidence="1" id="KW-0812">Transmembrane</keyword>
<comment type="caution">
    <text evidence="2">The sequence shown here is derived from an EMBL/GenBank/DDBJ whole genome shotgun (WGS) entry which is preliminary data.</text>
</comment>
<reference evidence="2" key="1">
    <citation type="submission" date="2020-06" db="EMBL/GenBank/DDBJ databases">
        <authorList>
            <consortium name="Plant Systems Biology data submission"/>
        </authorList>
    </citation>
    <scope>NUCLEOTIDE SEQUENCE</scope>
    <source>
        <strain evidence="2">D6</strain>
    </source>
</reference>
<feature type="transmembrane region" description="Helical" evidence="1">
    <location>
        <begin position="82"/>
        <end position="100"/>
    </location>
</feature>
<dbReference type="AlphaFoldDB" id="A0A9N8DSI7"/>
<evidence type="ECO:0000313" key="2">
    <source>
        <dbReference type="EMBL" id="CAB9507892.1"/>
    </source>
</evidence>